<evidence type="ECO:0000313" key="6">
    <source>
        <dbReference type="Proteomes" id="UP000249794"/>
    </source>
</evidence>
<dbReference type="EMBL" id="QBMP01000105">
    <property type="protein sequence ID" value="PZO55128.1"/>
    <property type="molecule type" value="Genomic_DNA"/>
</dbReference>
<dbReference type="Pfam" id="PF00109">
    <property type="entry name" value="ketoacyl-synt"/>
    <property type="match status" value="1"/>
</dbReference>
<evidence type="ECO:0000259" key="4">
    <source>
        <dbReference type="PROSITE" id="PS52004"/>
    </source>
</evidence>
<comment type="caution">
    <text evidence="5">The sequence shown here is derived from an EMBL/GenBank/DDBJ whole genome shotgun (WGS) entry which is preliminary data.</text>
</comment>
<evidence type="ECO:0000256" key="3">
    <source>
        <dbReference type="RuleBase" id="RU003694"/>
    </source>
</evidence>
<reference evidence="5 6" key="2">
    <citation type="submission" date="2018-06" db="EMBL/GenBank/DDBJ databases">
        <title>Metagenomic assembly of (sub)arctic Cyanobacteria and their associated microbiome from non-axenic cultures.</title>
        <authorList>
            <person name="Baurain D."/>
        </authorList>
    </citation>
    <scope>NUCLEOTIDE SEQUENCE [LARGE SCALE GENOMIC DNA]</scope>
    <source>
        <strain evidence="5">ULC027bin1</strain>
    </source>
</reference>
<accession>A0A2W4ZJR3</accession>
<dbReference type="AlphaFoldDB" id="A0A2W4ZJR3"/>
<protein>
    <submittedName>
        <fullName evidence="5">Beta-ketoacyl-ACP synthase</fullName>
    </submittedName>
</protein>
<evidence type="ECO:0000256" key="2">
    <source>
        <dbReference type="ARBA" id="ARBA00022679"/>
    </source>
</evidence>
<dbReference type="InterPro" id="IPR014030">
    <property type="entry name" value="Ketoacyl_synth_N"/>
</dbReference>
<gene>
    <name evidence="5" type="ORF">DCF15_11120</name>
</gene>
<dbReference type="SMART" id="SM00825">
    <property type="entry name" value="PKS_KS"/>
    <property type="match status" value="1"/>
</dbReference>
<evidence type="ECO:0000256" key="1">
    <source>
        <dbReference type="ARBA" id="ARBA00008467"/>
    </source>
</evidence>
<dbReference type="NCBIfam" id="NF004618">
    <property type="entry name" value="PRK05952.1"/>
    <property type="match status" value="1"/>
</dbReference>
<dbReference type="PROSITE" id="PS52004">
    <property type="entry name" value="KS3_2"/>
    <property type="match status" value="1"/>
</dbReference>
<name>A0A2W4ZJR3_9CYAN</name>
<dbReference type="InterPro" id="IPR000794">
    <property type="entry name" value="Beta-ketoacyl_synthase"/>
</dbReference>
<dbReference type="Gene3D" id="3.40.47.10">
    <property type="match status" value="1"/>
</dbReference>
<sequence length="389" mass="40405">MKSSTTVVVTGLGLSTALSSNALTAWQKIRAGESAIALRQPFLDLAPLPLAMSHKTPTRLADIVEQVAKAAWQDAGLTLSRSKLADDCGVVVGSSRSYLRDWEAMVSQQNQGEAQVTGDWLKALPHGPAVSVAKIVGSAGPVLAPMADCATGIWAITQAADLIRSGRCQRVIAGAVESPITPLTLAGFGKMGALAKTGCYPFDRQREGFVLGEGGALLVLESAAVAAARGARVYGQILAAGLSNDAHHVSSFAPSGGTGVRSLTSCLQRSELAPYDIDAVHVHGTSTAQNDRMEANLIAQALGRQVPVMATKGATGHTLGASGAVTVALSLISLQQQALLPCVGLKMADFDLNFVRLGFDQALPKPLQNILCFSFGFGGQNAVIALRRN</sequence>
<organism evidence="5 6">
    <name type="scientific">Phormidesmis priestleyi</name>
    <dbReference type="NCBI Taxonomy" id="268141"/>
    <lineage>
        <taxon>Bacteria</taxon>
        <taxon>Bacillati</taxon>
        <taxon>Cyanobacteriota</taxon>
        <taxon>Cyanophyceae</taxon>
        <taxon>Leptolyngbyales</taxon>
        <taxon>Leptolyngbyaceae</taxon>
        <taxon>Phormidesmis</taxon>
    </lineage>
</organism>
<keyword evidence="2 3" id="KW-0808">Transferase</keyword>
<dbReference type="PANTHER" id="PTHR11712">
    <property type="entry name" value="POLYKETIDE SYNTHASE-RELATED"/>
    <property type="match status" value="1"/>
</dbReference>
<proteinExistence type="inferred from homology"/>
<dbReference type="GO" id="GO:0006633">
    <property type="term" value="P:fatty acid biosynthetic process"/>
    <property type="evidence" value="ECO:0007669"/>
    <property type="project" value="TreeGrafter"/>
</dbReference>
<dbReference type="InterPro" id="IPR016039">
    <property type="entry name" value="Thiolase-like"/>
</dbReference>
<evidence type="ECO:0000313" key="5">
    <source>
        <dbReference type="EMBL" id="PZO55128.1"/>
    </source>
</evidence>
<dbReference type="Proteomes" id="UP000249794">
    <property type="component" value="Unassembled WGS sequence"/>
</dbReference>
<dbReference type="InterPro" id="IPR020841">
    <property type="entry name" value="PKS_Beta-ketoAc_synthase_dom"/>
</dbReference>
<reference evidence="6" key="1">
    <citation type="submission" date="2018-04" db="EMBL/GenBank/DDBJ databases">
        <authorList>
            <person name="Cornet L."/>
        </authorList>
    </citation>
    <scope>NUCLEOTIDE SEQUENCE [LARGE SCALE GENOMIC DNA]</scope>
</reference>
<dbReference type="Pfam" id="PF02801">
    <property type="entry name" value="Ketoacyl-synt_C"/>
    <property type="match status" value="1"/>
</dbReference>
<dbReference type="InterPro" id="IPR014031">
    <property type="entry name" value="Ketoacyl_synth_C"/>
</dbReference>
<dbReference type="CDD" id="cd00834">
    <property type="entry name" value="KAS_I_II"/>
    <property type="match status" value="1"/>
</dbReference>
<dbReference type="PANTHER" id="PTHR11712:SF347">
    <property type="entry name" value="BETA KETOACYL-ACYL CARRIER PROTEIN SYNTHASE"/>
    <property type="match status" value="1"/>
</dbReference>
<feature type="domain" description="Ketosynthase family 3 (KS3)" evidence="4">
    <location>
        <begin position="4"/>
        <end position="388"/>
    </location>
</feature>
<comment type="similarity">
    <text evidence="1 3">Belongs to the thiolase-like superfamily. Beta-ketoacyl-ACP synthases family.</text>
</comment>
<dbReference type="GO" id="GO:0004315">
    <property type="term" value="F:3-oxoacyl-[acyl-carrier-protein] synthase activity"/>
    <property type="evidence" value="ECO:0007669"/>
    <property type="project" value="TreeGrafter"/>
</dbReference>
<dbReference type="SUPFAM" id="SSF53901">
    <property type="entry name" value="Thiolase-like"/>
    <property type="match status" value="2"/>
</dbReference>